<evidence type="ECO:0000256" key="5">
    <source>
        <dbReference type="ARBA" id="ARBA00023015"/>
    </source>
</evidence>
<reference evidence="10" key="1">
    <citation type="journal article" date="2025" name="Foods">
        <title>Unveiling the Microbial Signatures of Arabica Coffee Cherries: Insights into Ripeness Specific Diversity, Functional Traits, and Implications for Quality and Safety.</title>
        <authorList>
            <consortium name="RefSeq"/>
            <person name="Tenea G.N."/>
            <person name="Cifuentes V."/>
            <person name="Reyes P."/>
            <person name="Cevallos-Vallejos M."/>
        </authorList>
    </citation>
    <scope>NUCLEOTIDE SEQUENCE [LARGE SCALE GENOMIC DNA]</scope>
</reference>
<dbReference type="PROSITE" id="PS00028">
    <property type="entry name" value="ZINC_FINGER_C2H2_1"/>
    <property type="match status" value="4"/>
</dbReference>
<proteinExistence type="predicted"/>
<dbReference type="PROSITE" id="PS50157">
    <property type="entry name" value="ZINC_FINGER_C2H2_2"/>
    <property type="match status" value="4"/>
</dbReference>
<feature type="compositionally biased region" description="Basic and acidic residues" evidence="8">
    <location>
        <begin position="292"/>
        <end position="308"/>
    </location>
</feature>
<reference evidence="11" key="2">
    <citation type="submission" date="2025-08" db="UniProtKB">
        <authorList>
            <consortium name="RefSeq"/>
        </authorList>
    </citation>
    <scope>IDENTIFICATION</scope>
    <source>
        <tissue evidence="11">Leaves</tissue>
    </source>
</reference>
<evidence type="ECO:0000313" key="10">
    <source>
        <dbReference type="Proteomes" id="UP001652660"/>
    </source>
</evidence>
<keyword evidence="1" id="KW-0479">Metal-binding</keyword>
<organism evidence="10 11">
    <name type="scientific">Coffea arabica</name>
    <name type="common">Arabian coffee</name>
    <dbReference type="NCBI Taxonomy" id="13443"/>
    <lineage>
        <taxon>Eukaryota</taxon>
        <taxon>Viridiplantae</taxon>
        <taxon>Streptophyta</taxon>
        <taxon>Embryophyta</taxon>
        <taxon>Tracheophyta</taxon>
        <taxon>Spermatophyta</taxon>
        <taxon>Magnoliopsida</taxon>
        <taxon>eudicotyledons</taxon>
        <taxon>Gunneridae</taxon>
        <taxon>Pentapetalae</taxon>
        <taxon>asterids</taxon>
        <taxon>lamiids</taxon>
        <taxon>Gentianales</taxon>
        <taxon>Rubiaceae</taxon>
        <taxon>Ixoroideae</taxon>
        <taxon>Gardenieae complex</taxon>
        <taxon>Bertiereae - Coffeeae clade</taxon>
        <taxon>Coffeeae</taxon>
        <taxon>Coffea</taxon>
    </lineage>
</organism>
<feature type="compositionally biased region" description="Acidic residues" evidence="8">
    <location>
        <begin position="171"/>
        <end position="188"/>
    </location>
</feature>
<name>A0ABM4U671_COFAR</name>
<feature type="compositionally biased region" description="Basic and acidic residues" evidence="8">
    <location>
        <begin position="266"/>
        <end position="282"/>
    </location>
</feature>
<evidence type="ECO:0000256" key="3">
    <source>
        <dbReference type="ARBA" id="ARBA00022771"/>
    </source>
</evidence>
<feature type="domain" description="C2H2-type" evidence="9">
    <location>
        <begin position="66"/>
        <end position="94"/>
    </location>
</feature>
<dbReference type="Pfam" id="PF13912">
    <property type="entry name" value="zf-C2H2_6"/>
    <property type="match status" value="4"/>
</dbReference>
<keyword evidence="10" id="KW-1185">Reference proteome</keyword>
<dbReference type="InterPro" id="IPR013087">
    <property type="entry name" value="Znf_C2H2_type"/>
</dbReference>
<keyword evidence="3 7" id="KW-0863">Zinc-finger</keyword>
<feature type="region of interest" description="Disordered" evidence="8">
    <location>
        <begin position="145"/>
        <end position="194"/>
    </location>
</feature>
<dbReference type="Proteomes" id="UP001652660">
    <property type="component" value="Chromosome 1c"/>
</dbReference>
<evidence type="ECO:0000256" key="8">
    <source>
        <dbReference type="SAM" id="MobiDB-lite"/>
    </source>
</evidence>
<evidence type="ECO:0000256" key="6">
    <source>
        <dbReference type="ARBA" id="ARBA00023163"/>
    </source>
</evidence>
<dbReference type="PANTHER" id="PTHR45988:SF18">
    <property type="entry name" value="C2H2-TYPE ZINC FINGER FAMILY PROTEIN"/>
    <property type="match status" value="1"/>
</dbReference>
<evidence type="ECO:0000259" key="9">
    <source>
        <dbReference type="PROSITE" id="PS50157"/>
    </source>
</evidence>
<keyword evidence="4" id="KW-0862">Zinc</keyword>
<evidence type="ECO:0000256" key="7">
    <source>
        <dbReference type="PROSITE-ProRule" id="PRU00042"/>
    </source>
</evidence>
<feature type="compositionally biased region" description="Polar residues" evidence="8">
    <location>
        <begin position="567"/>
        <end position="578"/>
    </location>
</feature>
<feature type="domain" description="C2H2-type" evidence="9">
    <location>
        <begin position="504"/>
        <end position="526"/>
    </location>
</feature>
<feature type="region of interest" description="Disordered" evidence="8">
    <location>
        <begin position="266"/>
        <end position="353"/>
    </location>
</feature>
<feature type="compositionally biased region" description="Basic and acidic residues" evidence="8">
    <location>
        <begin position="10"/>
        <end position="28"/>
    </location>
</feature>
<dbReference type="InterPro" id="IPR044653">
    <property type="entry name" value="AZF1/2/3-like"/>
</dbReference>
<accession>A0ABM4U671</accession>
<keyword evidence="5" id="KW-0805">Transcription regulation</keyword>
<keyword evidence="6" id="KW-0804">Transcription</keyword>
<dbReference type="SUPFAM" id="SSF57667">
    <property type="entry name" value="beta-beta-alpha zinc fingers"/>
    <property type="match status" value="2"/>
</dbReference>
<feature type="domain" description="C2H2-type" evidence="9">
    <location>
        <begin position="431"/>
        <end position="458"/>
    </location>
</feature>
<feature type="region of interest" description="Disordered" evidence="8">
    <location>
        <begin position="531"/>
        <end position="578"/>
    </location>
</feature>
<feature type="compositionally biased region" description="Low complexity" evidence="8">
    <location>
        <begin position="339"/>
        <end position="351"/>
    </location>
</feature>
<evidence type="ECO:0000256" key="1">
    <source>
        <dbReference type="ARBA" id="ARBA00022723"/>
    </source>
</evidence>
<dbReference type="SMART" id="SM00355">
    <property type="entry name" value="ZnF_C2H2"/>
    <property type="match status" value="4"/>
</dbReference>
<protein>
    <recommendedName>
        <fullName evidence="9">C2H2-type domain-containing protein</fullName>
    </recommendedName>
</protein>
<keyword evidence="2" id="KW-0677">Repeat</keyword>
<evidence type="ECO:0000256" key="2">
    <source>
        <dbReference type="ARBA" id="ARBA00022737"/>
    </source>
</evidence>
<sequence>MEENKNSNLGKEKQSRLVEEEKNHHESKTNPVSMDGKLLVKLKFPKGAEETEEGAEVVVSPVKKSHFCHECNKGFSSGKALGGHMSSAHVQARENLKKLKFNKSVKFKRDGSSSDAAARETICSICGKDFPSRKSLFGHMRCHPDREWRGMESPKEQGKIPREHPQSLSILDDDDDEEEEAEEEESLETDNQADYHVHVAADNVAISTVAAEVVDLTRSLSSWSVKGKRGRECPRVLLDTYPYCEEEEQKIQDAVDQLISLAYKQNKHDGSSTRRGQIKEGRNSASGLKKKRVDDPVHPARVRTDYPVKKRRFSEIDTDSEETVDGLSDKGKRKDPMKPESSVEISPSSQSRHTVIGKISGRSNHFSAHELDKMELEKQNHCFYDDCKKGNVGVKNKRRGPKTTPKNSETEVELTPLDQKLDGEESTPEKFRCSTCDKTFSSHQALGGHRSSHNKFKATVQNTADGSSPFPFGHENRANLVSQTAVENDEIKGVEASKFAENIHECTLCKKTFPSGQALGGHKRCHWQSLSSQVASPEAEEPRPLVRKGLQFDLNEPAEEEDANASDLGNSSGYASCS</sequence>
<dbReference type="GeneID" id="113740730"/>
<dbReference type="PANTHER" id="PTHR45988">
    <property type="entry name" value="C2H2 TYPE ZINC FINGER TRANSCRIPTION FACTOR FAMILY-RELATED"/>
    <property type="match status" value="1"/>
</dbReference>
<dbReference type="RefSeq" id="XP_071902779.1">
    <property type="nucleotide sequence ID" value="XM_072046678.1"/>
</dbReference>
<gene>
    <name evidence="11" type="primary">LOC113740730</name>
</gene>
<feature type="compositionally biased region" description="Basic and acidic residues" evidence="8">
    <location>
        <begin position="327"/>
        <end position="338"/>
    </location>
</feature>
<evidence type="ECO:0000313" key="11">
    <source>
        <dbReference type="RefSeq" id="XP_071902779.1"/>
    </source>
</evidence>
<feature type="region of interest" description="Disordered" evidence="8">
    <location>
        <begin position="1"/>
        <end position="34"/>
    </location>
</feature>
<evidence type="ECO:0000256" key="4">
    <source>
        <dbReference type="ARBA" id="ARBA00022833"/>
    </source>
</evidence>
<dbReference type="InterPro" id="IPR036236">
    <property type="entry name" value="Znf_C2H2_sf"/>
</dbReference>
<feature type="compositionally biased region" description="Basic and acidic residues" evidence="8">
    <location>
        <begin position="145"/>
        <end position="165"/>
    </location>
</feature>
<feature type="domain" description="C2H2-type" evidence="9">
    <location>
        <begin position="121"/>
        <end position="148"/>
    </location>
</feature>
<dbReference type="Gene3D" id="3.30.160.60">
    <property type="entry name" value="Classic Zinc Finger"/>
    <property type="match status" value="2"/>
</dbReference>